<dbReference type="SUPFAM" id="SSF52172">
    <property type="entry name" value="CheY-like"/>
    <property type="match status" value="1"/>
</dbReference>
<dbReference type="CDD" id="cd17574">
    <property type="entry name" value="REC_OmpR"/>
    <property type="match status" value="1"/>
</dbReference>
<dbReference type="GO" id="GO:0000976">
    <property type="term" value="F:transcription cis-regulatory region binding"/>
    <property type="evidence" value="ECO:0007669"/>
    <property type="project" value="TreeGrafter"/>
</dbReference>
<dbReference type="InterPro" id="IPR039420">
    <property type="entry name" value="WalR-like"/>
</dbReference>
<dbReference type="InterPro" id="IPR001789">
    <property type="entry name" value="Sig_transdc_resp-reg_receiver"/>
</dbReference>
<dbReference type="GO" id="GO:0000156">
    <property type="term" value="F:phosphorelay response regulator activity"/>
    <property type="evidence" value="ECO:0007669"/>
    <property type="project" value="TreeGrafter"/>
</dbReference>
<dbReference type="Pfam" id="PF00072">
    <property type="entry name" value="Response_reg"/>
    <property type="match status" value="1"/>
</dbReference>
<feature type="DNA-binding region" description="OmpR/PhoB-type" evidence="7">
    <location>
        <begin position="126"/>
        <end position="226"/>
    </location>
</feature>
<comment type="caution">
    <text evidence="10">The sequence shown here is derived from an EMBL/GenBank/DDBJ whole genome shotgun (WGS) entry which is preliminary data.</text>
</comment>
<dbReference type="SMART" id="SM00862">
    <property type="entry name" value="Trans_reg_C"/>
    <property type="match status" value="1"/>
</dbReference>
<evidence type="ECO:0000259" key="9">
    <source>
        <dbReference type="PROSITE" id="PS51755"/>
    </source>
</evidence>
<keyword evidence="4 7" id="KW-0238">DNA-binding</keyword>
<proteinExistence type="predicted"/>
<reference evidence="10 11" key="1">
    <citation type="submission" date="2015-09" db="EMBL/GenBank/DDBJ databases">
        <authorList>
            <person name="Jackson K.R."/>
            <person name="Lunt B.L."/>
            <person name="Fisher J.N.B."/>
            <person name="Gardner A.V."/>
            <person name="Bailey M.E."/>
            <person name="Deus L.M."/>
            <person name="Earl A.S."/>
            <person name="Gibby P.D."/>
            <person name="Hartmann K.A."/>
            <person name="Liu J.E."/>
            <person name="Manci A.M."/>
            <person name="Nielsen D.A."/>
            <person name="Solomon M.B."/>
            <person name="Breakwell D.P."/>
            <person name="Burnett S.H."/>
            <person name="Grose J.H."/>
        </authorList>
    </citation>
    <scope>NUCLEOTIDE SEQUENCE [LARGE SCALE GENOMIC DNA]</scope>
    <source>
        <strain evidence="10 11">16</strain>
    </source>
</reference>
<protein>
    <submittedName>
        <fullName evidence="10">Response regulator receiver protein</fullName>
    </submittedName>
</protein>
<dbReference type="GO" id="GO:0032993">
    <property type="term" value="C:protein-DNA complex"/>
    <property type="evidence" value="ECO:0007669"/>
    <property type="project" value="TreeGrafter"/>
</dbReference>
<dbReference type="GO" id="GO:0006355">
    <property type="term" value="P:regulation of DNA-templated transcription"/>
    <property type="evidence" value="ECO:0007669"/>
    <property type="project" value="InterPro"/>
</dbReference>
<sequence>MTILVVEDDPDIGSLLRRGLGEEGYAVHVVDTGAAALPEARRLAPEAIILDVMLPDHSGIEICRSLRAEGFAMPIVMLSAKAAISERAEGLEAGADDYVVKPFAFGELVARLKTHMLRRSDAPQSGRYLTAAPLTLDLETRIARIGEAETRLTERESALLVVLMRAAGRPVARGDIFDQLWADQGGASLNVVDVYVGYLRHKLGEITPPGQQLIVTVRGRGFMFKADG</sequence>
<dbReference type="Pfam" id="PF00486">
    <property type="entry name" value="Trans_reg_C"/>
    <property type="match status" value="1"/>
</dbReference>
<accession>A0A0P6WCE3</accession>
<keyword evidence="5" id="KW-0804">Transcription</keyword>
<dbReference type="Gene3D" id="1.10.10.10">
    <property type="entry name" value="Winged helix-like DNA-binding domain superfamily/Winged helix DNA-binding domain"/>
    <property type="match status" value="1"/>
</dbReference>
<dbReference type="Gene3D" id="3.40.50.2300">
    <property type="match status" value="1"/>
</dbReference>
<keyword evidence="1 6" id="KW-0597">Phosphoprotein</keyword>
<keyword evidence="3" id="KW-0805">Transcription regulation</keyword>
<evidence type="ECO:0000256" key="3">
    <source>
        <dbReference type="ARBA" id="ARBA00023015"/>
    </source>
</evidence>
<keyword evidence="11" id="KW-1185">Reference proteome</keyword>
<gene>
    <name evidence="10" type="ORF">ABB55_08995</name>
</gene>
<dbReference type="SMART" id="SM00448">
    <property type="entry name" value="REC"/>
    <property type="match status" value="1"/>
</dbReference>
<keyword evidence="2" id="KW-0902">Two-component regulatory system</keyword>
<feature type="modified residue" description="4-aspartylphosphate" evidence="6">
    <location>
        <position position="51"/>
    </location>
</feature>
<feature type="domain" description="OmpR/PhoB-type" evidence="9">
    <location>
        <begin position="126"/>
        <end position="226"/>
    </location>
</feature>
<evidence type="ECO:0000256" key="1">
    <source>
        <dbReference type="ARBA" id="ARBA00022553"/>
    </source>
</evidence>
<dbReference type="PROSITE" id="PS50110">
    <property type="entry name" value="RESPONSE_REGULATORY"/>
    <property type="match status" value="1"/>
</dbReference>
<evidence type="ECO:0000313" key="10">
    <source>
        <dbReference type="EMBL" id="KPL52349.1"/>
    </source>
</evidence>
<evidence type="ECO:0000256" key="7">
    <source>
        <dbReference type="PROSITE-ProRule" id="PRU01091"/>
    </source>
</evidence>
<dbReference type="InterPro" id="IPR036388">
    <property type="entry name" value="WH-like_DNA-bd_sf"/>
</dbReference>
<dbReference type="GO" id="GO:0005829">
    <property type="term" value="C:cytosol"/>
    <property type="evidence" value="ECO:0007669"/>
    <property type="project" value="TreeGrafter"/>
</dbReference>
<evidence type="ECO:0000256" key="6">
    <source>
        <dbReference type="PROSITE-ProRule" id="PRU00169"/>
    </source>
</evidence>
<dbReference type="Proteomes" id="UP000048984">
    <property type="component" value="Unassembled WGS sequence"/>
</dbReference>
<evidence type="ECO:0000256" key="5">
    <source>
        <dbReference type="ARBA" id="ARBA00023163"/>
    </source>
</evidence>
<name>A0A0P6WCE3_9HYPH</name>
<dbReference type="InterPro" id="IPR001867">
    <property type="entry name" value="OmpR/PhoB-type_DNA-bd"/>
</dbReference>
<dbReference type="Gene3D" id="6.10.250.690">
    <property type="match status" value="1"/>
</dbReference>
<dbReference type="EMBL" id="LJYW01000001">
    <property type="protein sequence ID" value="KPL52349.1"/>
    <property type="molecule type" value="Genomic_DNA"/>
</dbReference>
<dbReference type="PROSITE" id="PS51755">
    <property type="entry name" value="OMPR_PHOB"/>
    <property type="match status" value="1"/>
</dbReference>
<dbReference type="STRING" id="665126.ABB55_08995"/>
<reference evidence="10 11" key="2">
    <citation type="submission" date="2015-10" db="EMBL/GenBank/DDBJ databases">
        <title>Draft Genome Sequence of Prosthecomicrobium hirschii ATCC 27832.</title>
        <authorList>
            <person name="Daniel J."/>
            <person name="Givan S.A."/>
            <person name="Brun Y.V."/>
            <person name="Brown P.J."/>
        </authorList>
    </citation>
    <scope>NUCLEOTIDE SEQUENCE [LARGE SCALE GENOMIC DNA]</scope>
    <source>
        <strain evidence="10 11">16</strain>
    </source>
</reference>
<dbReference type="AlphaFoldDB" id="A0A0P6WCE3"/>
<dbReference type="InterPro" id="IPR011006">
    <property type="entry name" value="CheY-like_superfamily"/>
</dbReference>
<organism evidence="10 11">
    <name type="scientific">Prosthecodimorpha hirschii</name>
    <dbReference type="NCBI Taxonomy" id="665126"/>
    <lineage>
        <taxon>Bacteria</taxon>
        <taxon>Pseudomonadati</taxon>
        <taxon>Pseudomonadota</taxon>
        <taxon>Alphaproteobacteria</taxon>
        <taxon>Hyphomicrobiales</taxon>
        <taxon>Ancalomicrobiaceae</taxon>
        <taxon>Prosthecodimorpha</taxon>
    </lineage>
</organism>
<dbReference type="PANTHER" id="PTHR48111">
    <property type="entry name" value="REGULATOR OF RPOS"/>
    <property type="match status" value="1"/>
</dbReference>
<dbReference type="CDD" id="cd00383">
    <property type="entry name" value="trans_reg_C"/>
    <property type="match status" value="1"/>
</dbReference>
<evidence type="ECO:0000313" key="11">
    <source>
        <dbReference type="Proteomes" id="UP000048984"/>
    </source>
</evidence>
<dbReference type="PANTHER" id="PTHR48111:SF1">
    <property type="entry name" value="TWO-COMPONENT RESPONSE REGULATOR ORR33"/>
    <property type="match status" value="1"/>
</dbReference>
<feature type="domain" description="Response regulatory" evidence="8">
    <location>
        <begin position="2"/>
        <end position="116"/>
    </location>
</feature>
<evidence type="ECO:0000256" key="2">
    <source>
        <dbReference type="ARBA" id="ARBA00023012"/>
    </source>
</evidence>
<dbReference type="RefSeq" id="WP_054358512.1">
    <property type="nucleotide sequence ID" value="NZ_LJYW01000001.1"/>
</dbReference>
<evidence type="ECO:0000259" key="8">
    <source>
        <dbReference type="PROSITE" id="PS50110"/>
    </source>
</evidence>
<evidence type="ECO:0000256" key="4">
    <source>
        <dbReference type="ARBA" id="ARBA00023125"/>
    </source>
</evidence>